<organism evidence="2 3">
    <name type="scientific">Leyella stercorea DSM 18206</name>
    <dbReference type="NCBI Taxonomy" id="1002367"/>
    <lineage>
        <taxon>Bacteria</taxon>
        <taxon>Pseudomonadati</taxon>
        <taxon>Bacteroidota</taxon>
        <taxon>Bacteroidia</taxon>
        <taxon>Bacteroidales</taxon>
        <taxon>Prevotellaceae</taxon>
        <taxon>Leyella</taxon>
    </lineage>
</organism>
<protein>
    <recommendedName>
        <fullName evidence="4">Inverse autotransporter beta-domain domain-containing protein</fullName>
    </recommendedName>
</protein>
<feature type="chain" id="PRO_5003485466" description="Inverse autotransporter beta-domain domain-containing protein" evidence="1">
    <location>
        <begin position="21"/>
        <end position="277"/>
    </location>
</feature>
<gene>
    <name evidence="2" type="ORF">HMPREF0673_00059</name>
</gene>
<comment type="caution">
    <text evidence="2">The sequence shown here is derived from an EMBL/GenBank/DDBJ whole genome shotgun (WGS) entry which is preliminary data.</text>
</comment>
<evidence type="ECO:0000256" key="1">
    <source>
        <dbReference type="SAM" id="SignalP"/>
    </source>
</evidence>
<dbReference type="Proteomes" id="UP000004407">
    <property type="component" value="Unassembled WGS sequence"/>
</dbReference>
<reference evidence="2 3" key="1">
    <citation type="submission" date="2011-08" db="EMBL/GenBank/DDBJ databases">
        <authorList>
            <person name="Weinstock G."/>
            <person name="Sodergren E."/>
            <person name="Clifton S."/>
            <person name="Fulton L."/>
            <person name="Fulton B."/>
            <person name="Courtney L."/>
            <person name="Fronick C."/>
            <person name="Harrison M."/>
            <person name="Strong C."/>
            <person name="Farmer C."/>
            <person name="Delahaunty K."/>
            <person name="Markovic C."/>
            <person name="Hall O."/>
            <person name="Minx P."/>
            <person name="Tomlinson C."/>
            <person name="Mitreva M."/>
            <person name="Hou S."/>
            <person name="Chen J."/>
            <person name="Wollam A."/>
            <person name="Pepin K.H."/>
            <person name="Johnson M."/>
            <person name="Bhonagiri V."/>
            <person name="Zhang X."/>
            <person name="Suruliraj S."/>
            <person name="Warren W."/>
            <person name="Chinwalla A."/>
            <person name="Mardis E.R."/>
            <person name="Wilson R.K."/>
        </authorList>
    </citation>
    <scope>NUCLEOTIDE SEQUENCE [LARGE SCALE GENOMIC DNA]</scope>
    <source>
        <strain evidence="2 3">DSM 18206</strain>
    </source>
</reference>
<keyword evidence="1" id="KW-0732">Signal</keyword>
<name>G6ATX5_9BACT</name>
<evidence type="ECO:0000313" key="3">
    <source>
        <dbReference type="Proteomes" id="UP000004407"/>
    </source>
</evidence>
<accession>G6ATX5</accession>
<dbReference type="RefSeq" id="WP_007896713.1">
    <property type="nucleotide sequence ID" value="NZ_JH379340.1"/>
</dbReference>
<dbReference type="AlphaFoldDB" id="G6ATX5"/>
<dbReference type="PATRIC" id="fig|1002367.3.peg.44"/>
<dbReference type="HOGENOM" id="CLU_1004206_0_0_10"/>
<dbReference type="EMBL" id="AFZZ01000015">
    <property type="protein sequence ID" value="EHJ42134.1"/>
    <property type="molecule type" value="Genomic_DNA"/>
</dbReference>
<dbReference type="GeneID" id="78335980"/>
<evidence type="ECO:0008006" key="4">
    <source>
        <dbReference type="Google" id="ProtNLM"/>
    </source>
</evidence>
<sequence length="277" mass="30393">MKKLITFLMFLLAVGQGATAQEVSGQQMPLPNAELHPLTPSTELHQLAPNVELRPITPTYSDILMMKALSSSELLATPNMPIVPLPFAIAQPLVYGYDASRSETASMEVSKNLRLTATGAYRSYIGLMDVQSVSGGVQYSLGAMTVQGALAANRYLYYGRVVTQYGVSGQLSYSFNPNLALTVFGTYYNTNPLFSMAAFPFVPTTSYGGYMTVGSRSFYVNLGVERRFNAFEHKMETVPIITPAFKISNKVTIELPLGDLTKHLIEEILIKSGPHRR</sequence>
<feature type="signal peptide" evidence="1">
    <location>
        <begin position="1"/>
        <end position="20"/>
    </location>
</feature>
<proteinExistence type="predicted"/>
<evidence type="ECO:0000313" key="2">
    <source>
        <dbReference type="EMBL" id="EHJ42134.1"/>
    </source>
</evidence>